<accession>A0A8J8AZD2</accession>
<evidence type="ECO:0000313" key="1">
    <source>
        <dbReference type="EMBL" id="MBR0596393.1"/>
    </source>
</evidence>
<name>A0A8J8AZD2_9FIRM</name>
<proteinExistence type="predicted"/>
<evidence type="ECO:0000313" key="2">
    <source>
        <dbReference type="Proteomes" id="UP000675664"/>
    </source>
</evidence>
<dbReference type="AlphaFoldDB" id="A0A8J8AZD2"/>
<dbReference type="EMBL" id="JAGSND010000001">
    <property type="protein sequence ID" value="MBR0596393.1"/>
    <property type="molecule type" value="Genomic_DNA"/>
</dbReference>
<protein>
    <submittedName>
        <fullName evidence="1">Uncharacterized protein</fullName>
    </submittedName>
</protein>
<sequence>MTTTEKKNYATEQAVLSIPNAMLEAAGIPPDSDLTVEAIPGVLLIGQSDPLQTATQPMLDLFAAIGITPEEVMSALEEGGYFDE</sequence>
<dbReference type="RefSeq" id="WP_227016525.1">
    <property type="nucleotide sequence ID" value="NZ_JAGSND010000001.1"/>
</dbReference>
<keyword evidence="2" id="KW-1185">Reference proteome</keyword>
<organism evidence="1 2">
    <name type="scientific">Sinanaerobacter chloroacetimidivorans</name>
    <dbReference type="NCBI Taxonomy" id="2818044"/>
    <lineage>
        <taxon>Bacteria</taxon>
        <taxon>Bacillati</taxon>
        <taxon>Bacillota</taxon>
        <taxon>Clostridia</taxon>
        <taxon>Peptostreptococcales</taxon>
        <taxon>Anaerovoracaceae</taxon>
        <taxon>Sinanaerobacter</taxon>
    </lineage>
</organism>
<dbReference type="Proteomes" id="UP000675664">
    <property type="component" value="Unassembled WGS sequence"/>
</dbReference>
<gene>
    <name evidence="1" type="ORF">KCX82_00735</name>
</gene>
<reference evidence="1" key="2">
    <citation type="submission" date="2021-04" db="EMBL/GenBank/DDBJ databases">
        <authorList>
            <person name="Liu J."/>
        </authorList>
    </citation>
    <scope>NUCLEOTIDE SEQUENCE</scope>
    <source>
        <strain evidence="1">BAD-6</strain>
    </source>
</reference>
<comment type="caution">
    <text evidence="1">The sequence shown here is derived from an EMBL/GenBank/DDBJ whole genome shotgun (WGS) entry which is preliminary data.</text>
</comment>
<reference evidence="1" key="1">
    <citation type="submission" date="2021-04" db="EMBL/GenBank/DDBJ databases">
        <title>Sinoanaerobacter chloroacetimidivorans sp. nov., an obligate anaerobic bacterium isolated from anaerobic sludge.</title>
        <authorList>
            <person name="Bao Y."/>
        </authorList>
    </citation>
    <scope>NUCLEOTIDE SEQUENCE</scope>
    <source>
        <strain evidence="1">BAD-6</strain>
    </source>
</reference>